<dbReference type="Proteomes" id="UP000007127">
    <property type="component" value="Chromosome"/>
</dbReference>
<dbReference type="RefSeq" id="WP_007092289.1">
    <property type="nucleotide sequence ID" value="NZ_CP004388.1"/>
</dbReference>
<dbReference type="PANTHER" id="PTHR11102:SF160">
    <property type="entry name" value="ERAD-ASSOCIATED E3 UBIQUITIN-PROTEIN LIGASE COMPONENT HRD3"/>
    <property type="match status" value="1"/>
</dbReference>
<dbReference type="InterPro" id="IPR006597">
    <property type="entry name" value="Sel1-like"/>
</dbReference>
<protein>
    <submittedName>
        <fullName evidence="3">Sel1 domain-containing protein</fullName>
    </submittedName>
</protein>
<feature type="signal peptide" evidence="2">
    <location>
        <begin position="1"/>
        <end position="20"/>
    </location>
</feature>
<feature type="region of interest" description="Disordered" evidence="1">
    <location>
        <begin position="247"/>
        <end position="267"/>
    </location>
</feature>
<dbReference type="Pfam" id="PF08238">
    <property type="entry name" value="Sel1"/>
    <property type="match status" value="8"/>
</dbReference>
<dbReference type="SUPFAM" id="SSF81901">
    <property type="entry name" value="HCP-like"/>
    <property type="match status" value="1"/>
</dbReference>
<evidence type="ECO:0000256" key="1">
    <source>
        <dbReference type="SAM" id="MobiDB-lite"/>
    </source>
</evidence>
<reference evidence="3 4" key="1">
    <citation type="journal article" date="2012" name="J. Bacteriol.">
        <title>Genome sequence of Thalassospira xiamenensis type strain M-5.</title>
        <authorList>
            <person name="Lai Q."/>
            <person name="Shao Z."/>
        </authorList>
    </citation>
    <scope>NUCLEOTIDE SEQUENCE [LARGE SCALE GENOMIC DNA]</scope>
    <source>
        <strain evidence="3 4">M-5</strain>
    </source>
</reference>
<dbReference type="KEGG" id="txi:TH3_04795"/>
<feature type="chain" id="PRO_5044491746" evidence="2">
    <location>
        <begin position="21"/>
        <end position="521"/>
    </location>
</feature>
<evidence type="ECO:0000313" key="4">
    <source>
        <dbReference type="Proteomes" id="UP000007127"/>
    </source>
</evidence>
<feature type="compositionally biased region" description="Pro residues" evidence="1">
    <location>
        <begin position="247"/>
        <end position="259"/>
    </location>
</feature>
<dbReference type="GeneID" id="31930057"/>
<dbReference type="InterPro" id="IPR050767">
    <property type="entry name" value="Sel1_AlgK"/>
</dbReference>
<evidence type="ECO:0000313" key="3">
    <source>
        <dbReference type="EMBL" id="AJD51079.1"/>
    </source>
</evidence>
<organism evidence="3 4">
    <name type="scientific">Thalassospira xiamenensis M-5 = DSM 17429</name>
    <dbReference type="NCBI Taxonomy" id="1123366"/>
    <lineage>
        <taxon>Bacteria</taxon>
        <taxon>Pseudomonadati</taxon>
        <taxon>Pseudomonadota</taxon>
        <taxon>Alphaproteobacteria</taxon>
        <taxon>Rhodospirillales</taxon>
        <taxon>Thalassospiraceae</taxon>
        <taxon>Thalassospira</taxon>
    </lineage>
</organism>
<dbReference type="PANTHER" id="PTHR11102">
    <property type="entry name" value="SEL-1-LIKE PROTEIN"/>
    <property type="match status" value="1"/>
</dbReference>
<dbReference type="AlphaFoldDB" id="A0AB72UAG2"/>
<dbReference type="SMART" id="SM00671">
    <property type="entry name" value="SEL1"/>
    <property type="match status" value="7"/>
</dbReference>
<dbReference type="Gene3D" id="1.25.40.10">
    <property type="entry name" value="Tetratricopeptide repeat domain"/>
    <property type="match status" value="2"/>
</dbReference>
<dbReference type="EMBL" id="CP004388">
    <property type="protein sequence ID" value="AJD51079.1"/>
    <property type="molecule type" value="Genomic_DNA"/>
</dbReference>
<proteinExistence type="predicted"/>
<name>A0AB72UAG2_9PROT</name>
<gene>
    <name evidence="3" type="ORF">TH3_04795</name>
</gene>
<keyword evidence="2" id="KW-0732">Signal</keyword>
<accession>A0AB72UAG2</accession>
<dbReference type="InterPro" id="IPR011990">
    <property type="entry name" value="TPR-like_helical_dom_sf"/>
</dbReference>
<sequence>MSRSLFFTSLVLIGSLGAMATASARTIAKVPTLVIEIAQNTDDDPLIREYWRKSYAGNAEAQRLLAILLSYDYAEDGDIDDDEHFTITRLLECAALQGDQPAIDQLQNINANFDISETGECYYTGAGYTADQKQNAPDISDTANSYDGDEDALRARAMNGDPAAQFALAEYLEGQFLFFDAFEEAEGWYNCAAKQGYAPAIAVLADGDAITTYPESEPCPFTNRTMDANGTITERFTSFRLVEIEPAPAPEPVPKPAPEPTATAPATDTEPLFADALAAYYGDGMPQDFPRAMELARKAADHNHAGAINLIGVMYLNGSGVAPDATEAAYHYRRAADLGDVSAMVNLADCYLHGIGVDVSLPRAREWYEKAAADGDAYAQYNLSAIYQSGAEGIEPDPVLARKWMKLAAENGDPDAPYYYGHFLEYGIGGPEDPAGAIVWYQKAVELDDTNGFAAMGRMHYYGEYTTEDLELAWYYLSIAAARDHVEAKTWIEVAAPSVTYEQRARAAAQVTKYLAEKGAQ</sequence>
<evidence type="ECO:0000256" key="2">
    <source>
        <dbReference type="SAM" id="SignalP"/>
    </source>
</evidence>